<protein>
    <recommendedName>
        <fullName evidence="3">Spherulation-specific family 4</fullName>
    </recommendedName>
</protein>
<dbReference type="Pfam" id="PF12138">
    <property type="entry name" value="Spherulin4"/>
    <property type="match status" value="1"/>
</dbReference>
<gene>
    <name evidence="1" type="ORF">K491DRAFT_614513</name>
</gene>
<dbReference type="OrthoDB" id="5342184at2759"/>
<reference evidence="1" key="1">
    <citation type="journal article" date="2020" name="Stud. Mycol.">
        <title>101 Dothideomycetes genomes: a test case for predicting lifestyles and emergence of pathogens.</title>
        <authorList>
            <person name="Haridas S."/>
            <person name="Albert R."/>
            <person name="Binder M."/>
            <person name="Bloem J."/>
            <person name="Labutti K."/>
            <person name="Salamov A."/>
            <person name="Andreopoulos B."/>
            <person name="Baker S."/>
            <person name="Barry K."/>
            <person name="Bills G."/>
            <person name="Bluhm B."/>
            <person name="Cannon C."/>
            <person name="Castanera R."/>
            <person name="Culley D."/>
            <person name="Daum C."/>
            <person name="Ezra D."/>
            <person name="Gonzalez J."/>
            <person name="Henrissat B."/>
            <person name="Kuo A."/>
            <person name="Liang C."/>
            <person name="Lipzen A."/>
            <person name="Lutzoni F."/>
            <person name="Magnuson J."/>
            <person name="Mondo S."/>
            <person name="Nolan M."/>
            <person name="Ohm R."/>
            <person name="Pangilinan J."/>
            <person name="Park H.-J."/>
            <person name="Ramirez L."/>
            <person name="Alfaro M."/>
            <person name="Sun H."/>
            <person name="Tritt A."/>
            <person name="Yoshinaga Y."/>
            <person name="Zwiers L.-H."/>
            <person name="Turgeon B."/>
            <person name="Goodwin S."/>
            <person name="Spatafora J."/>
            <person name="Crous P."/>
            <person name="Grigoriev I."/>
        </authorList>
    </citation>
    <scope>NUCLEOTIDE SEQUENCE</scope>
    <source>
        <strain evidence="1">CBS 122681</strain>
    </source>
</reference>
<dbReference type="PANTHER" id="PTHR35040:SF7">
    <property type="entry name" value="FIBRONECTIN TYPE-III DOMAIN-CONTAINING PROTEIN-RELATED"/>
    <property type="match status" value="1"/>
</dbReference>
<organism evidence="1 2">
    <name type="scientific">Lophiostoma macrostomum CBS 122681</name>
    <dbReference type="NCBI Taxonomy" id="1314788"/>
    <lineage>
        <taxon>Eukaryota</taxon>
        <taxon>Fungi</taxon>
        <taxon>Dikarya</taxon>
        <taxon>Ascomycota</taxon>
        <taxon>Pezizomycotina</taxon>
        <taxon>Dothideomycetes</taxon>
        <taxon>Pleosporomycetidae</taxon>
        <taxon>Pleosporales</taxon>
        <taxon>Lophiostomataceae</taxon>
        <taxon>Lophiostoma</taxon>
    </lineage>
</organism>
<evidence type="ECO:0000313" key="1">
    <source>
        <dbReference type="EMBL" id="KAF2647487.1"/>
    </source>
</evidence>
<evidence type="ECO:0008006" key="3">
    <source>
        <dbReference type="Google" id="ProtNLM"/>
    </source>
</evidence>
<dbReference type="InterPro" id="IPR021986">
    <property type="entry name" value="Spherulin4"/>
</dbReference>
<evidence type="ECO:0000313" key="2">
    <source>
        <dbReference type="Proteomes" id="UP000799324"/>
    </source>
</evidence>
<name>A0A6A6SKJ1_9PLEO</name>
<sequence length="253" mass="28483">MSVLLPLYVYPWPGAWDPLYWAANTNPHLNFSVILNPCSGPCLNSTPEDTYITEMPKLKDWPNIRTLGYVATNYTNKPLDTVLAEIQTYANWTSILNNTKMAVDGIFFDETPGAYDWKAHDFLKAAADEVRRQPRLGQQVVVHNPGAIPFIPWNYLDIANITVVFENTWTQWIDSTHYNDIKVLPANSNLTKNNFALMLHSVPSIPDDLLGWTAKAMKNMTGWNFVSSVGVAGEYWHSFSSVFGSWVSSYAAA</sequence>
<dbReference type="AlphaFoldDB" id="A0A6A6SKJ1"/>
<accession>A0A6A6SKJ1</accession>
<dbReference type="EMBL" id="MU004614">
    <property type="protein sequence ID" value="KAF2647487.1"/>
    <property type="molecule type" value="Genomic_DNA"/>
</dbReference>
<dbReference type="Proteomes" id="UP000799324">
    <property type="component" value="Unassembled WGS sequence"/>
</dbReference>
<dbReference type="PANTHER" id="PTHR35040">
    <property type="match status" value="1"/>
</dbReference>
<proteinExistence type="predicted"/>
<keyword evidence="2" id="KW-1185">Reference proteome</keyword>